<dbReference type="GO" id="GO:0043161">
    <property type="term" value="P:proteasome-mediated ubiquitin-dependent protein catabolic process"/>
    <property type="evidence" value="ECO:0007669"/>
    <property type="project" value="TreeGrafter"/>
</dbReference>
<feature type="non-terminal residue" evidence="6">
    <location>
        <position position="1"/>
    </location>
</feature>
<evidence type="ECO:0000256" key="4">
    <source>
        <dbReference type="SAM" id="MobiDB-lite"/>
    </source>
</evidence>
<dbReference type="GO" id="GO:0000209">
    <property type="term" value="P:protein polyubiquitination"/>
    <property type="evidence" value="ECO:0007669"/>
    <property type="project" value="TreeGrafter"/>
</dbReference>
<dbReference type="Gene3D" id="3.30.2410.10">
    <property type="entry name" value="Hect, E3 ligase catalytic domain"/>
    <property type="match status" value="1"/>
</dbReference>
<dbReference type="OrthoDB" id="423283at2759"/>
<keyword evidence="7" id="KW-1185">Reference proteome</keyword>
<reference evidence="7" key="1">
    <citation type="submission" date="2016-02" db="EMBL/GenBank/DDBJ databases">
        <title>Comparative genomics of biotechnologically important yeasts.</title>
        <authorList>
            <consortium name="DOE Joint Genome Institute"/>
            <person name="Riley R."/>
            <person name="Haridas S."/>
            <person name="Wolfe K.H."/>
            <person name="Lopes M.R."/>
            <person name="Hittinger C.T."/>
            <person name="Goker M."/>
            <person name="Salamov A."/>
            <person name="Wisecaver J."/>
            <person name="Long T.M."/>
            <person name="Aerts A.L."/>
            <person name="Barry K."/>
            <person name="Choi C."/>
            <person name="Clum A."/>
            <person name="Coughlan A.Y."/>
            <person name="Deshpande S."/>
            <person name="Douglass A.P."/>
            <person name="Hanson S.J."/>
            <person name="Klenk H.-P."/>
            <person name="Labutti K."/>
            <person name="Lapidus A."/>
            <person name="Lindquist E."/>
            <person name="Lipzen A."/>
            <person name="Meier-Kolthoff J.P."/>
            <person name="Ohm R.A."/>
            <person name="Otillar R.P."/>
            <person name="Pangilinan J."/>
            <person name="Peng Y."/>
            <person name="Rokas A."/>
            <person name="Rosa C.A."/>
            <person name="Scheuner C."/>
            <person name="Sibirny A.A."/>
            <person name="Slot J.C."/>
            <person name="Stielow J.B."/>
            <person name="Sun H."/>
            <person name="Kurtzman C.P."/>
            <person name="Blackwell M."/>
            <person name="Jeffries T.W."/>
            <person name="Grigoriev I.V."/>
        </authorList>
    </citation>
    <scope>NUCLEOTIDE SEQUENCE [LARGE SCALE GENOMIC DNA]</scope>
    <source>
        <strain evidence="7">NRRL Y-17796</strain>
    </source>
</reference>
<dbReference type="EMBL" id="KV453842">
    <property type="protein sequence ID" value="ODV91362.1"/>
    <property type="molecule type" value="Genomic_DNA"/>
</dbReference>
<dbReference type="AlphaFoldDB" id="A0A1E4THX7"/>
<dbReference type="Gene3D" id="3.30.2160.10">
    <property type="entry name" value="Hect, E3 ligase catalytic domain"/>
    <property type="match status" value="1"/>
</dbReference>
<dbReference type="GO" id="GO:0016607">
    <property type="term" value="C:nuclear speck"/>
    <property type="evidence" value="ECO:0007669"/>
    <property type="project" value="TreeGrafter"/>
</dbReference>
<dbReference type="InterPro" id="IPR045322">
    <property type="entry name" value="HECTD1/TRIP12-like"/>
</dbReference>
<gene>
    <name evidence="6" type="ORF">CANCADRAFT_18258</name>
</gene>
<dbReference type="PANTHER" id="PTHR45670:SF1">
    <property type="entry name" value="E3 UBIQUITIN-PROTEIN LIGASE HECTD1"/>
    <property type="match status" value="1"/>
</dbReference>
<dbReference type="SUPFAM" id="SSF56204">
    <property type="entry name" value="Hect, E3 ligase catalytic domain"/>
    <property type="match status" value="1"/>
</dbReference>
<dbReference type="InterPro" id="IPR000569">
    <property type="entry name" value="HECT_dom"/>
</dbReference>
<sequence>QDYHFEFFLDGKQITNTMTAFYALYETGLVGDTGTFWTRDHEVIFRQVPGKRESDSYNERHLQYLDTDVQDHDSHQISDRAFDNLRLLEALYSVNETLSTLMPGAFLKPVPQNLFVNAKITTKLMRQLDEPLVVASSCVPYWCILMSRRFFFILPFEARHQFMQATSFGYSRSIALWNNRDNGGSSNNRRHSTTQHNSSYGRLQRQKVRVSRNHMLQNAVKVMESYGKGPHVLEIEYFGEVGIGLGPTLEFYSLISSEFTLKKLRMWRDENPSSESRHVTAPNGLFPVPMSLKMTETESGKFLLRMFEVLGIFVARALLDSRIIDIPFNPNFFRSVVEESCSAPSMLQERQLTLDALAQIAPEHANALKRVIELAETEDEKTKQESIANLYLDFTLPGFPEYELIEGGSDIAVSVDNVDLYIKRVIEVALREGIQRQISAFCDGFSKVFPVQALESFTAEELVMICSNREIDFSMPTLLGEVKAEHGYTSESVKFRWLLETLSQMDTNEKRSFLQFMTGSPNLPIGGLSVLTPPMTVVCKEPDQGYSADDYLPSVMTCANYLKLPPYSSIEVLKKQLKKAMSDGLGPFLLS</sequence>
<proteinExistence type="predicted"/>
<dbReference type="PANTHER" id="PTHR45670">
    <property type="entry name" value="E3 UBIQUITIN-PROTEIN LIGASE TRIP12"/>
    <property type="match status" value="1"/>
</dbReference>
<organism evidence="6 7">
    <name type="scientific">Tortispora caseinolytica NRRL Y-17796</name>
    <dbReference type="NCBI Taxonomy" id="767744"/>
    <lineage>
        <taxon>Eukaryota</taxon>
        <taxon>Fungi</taxon>
        <taxon>Dikarya</taxon>
        <taxon>Ascomycota</taxon>
        <taxon>Saccharomycotina</taxon>
        <taxon>Trigonopsidomycetes</taxon>
        <taxon>Trigonopsidales</taxon>
        <taxon>Trigonopsidaceae</taxon>
        <taxon>Tortispora</taxon>
    </lineage>
</organism>
<dbReference type="Pfam" id="PF00632">
    <property type="entry name" value="HECT"/>
    <property type="match status" value="1"/>
</dbReference>
<dbReference type="Gene3D" id="3.90.1750.10">
    <property type="entry name" value="Hect, E3 ligase catalytic domains"/>
    <property type="match status" value="1"/>
</dbReference>
<evidence type="ECO:0000256" key="1">
    <source>
        <dbReference type="ARBA" id="ARBA00022679"/>
    </source>
</evidence>
<feature type="region of interest" description="Disordered" evidence="4">
    <location>
        <begin position="181"/>
        <end position="205"/>
    </location>
</feature>
<feature type="non-terminal residue" evidence="6">
    <location>
        <position position="591"/>
    </location>
</feature>
<dbReference type="GO" id="GO:0061630">
    <property type="term" value="F:ubiquitin protein ligase activity"/>
    <property type="evidence" value="ECO:0007669"/>
    <property type="project" value="InterPro"/>
</dbReference>
<keyword evidence="1" id="KW-0808">Transferase</keyword>
<name>A0A1E4THX7_9ASCO</name>
<evidence type="ECO:0000313" key="6">
    <source>
        <dbReference type="EMBL" id="ODV91362.1"/>
    </source>
</evidence>
<keyword evidence="2 3" id="KW-0833">Ubl conjugation pathway</keyword>
<dbReference type="Proteomes" id="UP000095023">
    <property type="component" value="Unassembled WGS sequence"/>
</dbReference>
<dbReference type="SMART" id="SM00119">
    <property type="entry name" value="HECTc"/>
    <property type="match status" value="1"/>
</dbReference>
<dbReference type="PROSITE" id="PS50237">
    <property type="entry name" value="HECT"/>
    <property type="match status" value="1"/>
</dbReference>
<evidence type="ECO:0000313" key="7">
    <source>
        <dbReference type="Proteomes" id="UP000095023"/>
    </source>
</evidence>
<accession>A0A1E4THX7</accession>
<feature type="domain" description="HECT" evidence="5">
    <location>
        <begin position="233"/>
        <end position="591"/>
    </location>
</feature>
<protein>
    <recommendedName>
        <fullName evidence="5">HECT domain-containing protein</fullName>
    </recommendedName>
</protein>
<evidence type="ECO:0000256" key="2">
    <source>
        <dbReference type="ARBA" id="ARBA00022786"/>
    </source>
</evidence>
<feature type="active site" description="Glycyl thioester intermediate" evidence="3">
    <location>
        <position position="558"/>
    </location>
</feature>
<evidence type="ECO:0000256" key="3">
    <source>
        <dbReference type="PROSITE-ProRule" id="PRU00104"/>
    </source>
</evidence>
<evidence type="ECO:0000259" key="5">
    <source>
        <dbReference type="PROSITE" id="PS50237"/>
    </source>
</evidence>
<dbReference type="InterPro" id="IPR035983">
    <property type="entry name" value="Hect_E3_ubiquitin_ligase"/>
</dbReference>